<dbReference type="PANTHER" id="PTHR30435">
    <property type="entry name" value="FLAGELLAR PROTEIN"/>
    <property type="match status" value="1"/>
</dbReference>
<proteinExistence type="inferred from homology"/>
<evidence type="ECO:0000313" key="8">
    <source>
        <dbReference type="EMBL" id="TGB04813.1"/>
    </source>
</evidence>
<evidence type="ECO:0000256" key="2">
    <source>
        <dbReference type="ARBA" id="ARBA00009677"/>
    </source>
</evidence>
<keyword evidence="8" id="KW-0966">Cell projection</keyword>
<dbReference type="PIRSF" id="PIRSF002889">
    <property type="entry name" value="Rod_FlgB"/>
    <property type="match status" value="1"/>
</dbReference>
<dbReference type="Pfam" id="PF00460">
    <property type="entry name" value="Flg_bb_rod"/>
    <property type="match status" value="1"/>
</dbReference>
<evidence type="ECO:0000256" key="6">
    <source>
        <dbReference type="PIRNR" id="PIRNR002889"/>
    </source>
</evidence>
<gene>
    <name evidence="8" type="primary">flgB</name>
    <name evidence="8" type="ORF">E4663_07420</name>
</gene>
<evidence type="ECO:0000256" key="5">
    <source>
        <dbReference type="ARBA" id="ARBA00024934"/>
    </source>
</evidence>
<dbReference type="GO" id="GO:0071978">
    <property type="term" value="P:bacterial-type flagellum-dependent swarming motility"/>
    <property type="evidence" value="ECO:0007669"/>
    <property type="project" value="TreeGrafter"/>
</dbReference>
<evidence type="ECO:0000256" key="3">
    <source>
        <dbReference type="ARBA" id="ARBA00014376"/>
    </source>
</evidence>
<evidence type="ECO:0000256" key="4">
    <source>
        <dbReference type="ARBA" id="ARBA00023143"/>
    </source>
</evidence>
<dbReference type="NCBIfam" id="TIGR01396">
    <property type="entry name" value="FlgB"/>
    <property type="match status" value="1"/>
</dbReference>
<keyword evidence="4 6" id="KW-0975">Bacterial flagellum</keyword>
<comment type="subunit">
    <text evidence="6">The basal body constitutes a major portion of the flagellar organelle and consists of a number of rings mounted on a central rod.</text>
</comment>
<comment type="caution">
    <text evidence="8">The sequence shown here is derived from an EMBL/GenBank/DDBJ whole genome shotgun (WGS) entry which is preliminary data.</text>
</comment>
<feature type="domain" description="Flagellar basal body rod protein N-terminal" evidence="7">
    <location>
        <begin position="12"/>
        <end position="38"/>
    </location>
</feature>
<comment type="function">
    <text evidence="5 6">Structural component of flagellum, the bacterial motility apparatus. Part of the rod structure of flagellar basal body.</text>
</comment>
<keyword evidence="8" id="KW-0282">Flagellum</keyword>
<keyword evidence="9" id="KW-1185">Reference proteome</keyword>
<evidence type="ECO:0000313" key="9">
    <source>
        <dbReference type="Proteomes" id="UP000297982"/>
    </source>
</evidence>
<comment type="similarity">
    <text evidence="2 6">Belongs to the flagella basal body rod proteins family.</text>
</comment>
<organism evidence="8 9">
    <name type="scientific">Halobacillus salinus</name>
    <dbReference type="NCBI Taxonomy" id="192814"/>
    <lineage>
        <taxon>Bacteria</taxon>
        <taxon>Bacillati</taxon>
        <taxon>Bacillota</taxon>
        <taxon>Bacilli</taxon>
        <taxon>Bacillales</taxon>
        <taxon>Bacillaceae</taxon>
        <taxon>Halobacillus</taxon>
    </lineage>
</organism>
<dbReference type="AlphaFoldDB" id="A0A4Z0H349"/>
<dbReference type="InterPro" id="IPR006300">
    <property type="entry name" value="FlgB"/>
</dbReference>
<dbReference type="STRING" id="192814.GCA_900166575_01840"/>
<dbReference type="RefSeq" id="WP_135327130.1">
    <property type="nucleotide sequence ID" value="NZ_SRJC01000001.1"/>
</dbReference>
<protein>
    <recommendedName>
        <fullName evidence="3 6">Flagellar basal body rod protein FlgB</fullName>
    </recommendedName>
</protein>
<dbReference type="InterPro" id="IPR019776">
    <property type="entry name" value="Flagellar_basal_body_rod_CS"/>
</dbReference>
<comment type="subcellular location">
    <subcellularLocation>
        <location evidence="1 6">Bacterial flagellum basal body</location>
    </subcellularLocation>
</comment>
<reference evidence="8 9" key="1">
    <citation type="journal article" date="2003" name="Int. J. Syst. Evol. Microbiol.">
        <title>Halobacillus salinus sp. nov., isolated from a salt lake on the coast of the East Sea in Korea.</title>
        <authorList>
            <person name="Yoon J.H."/>
            <person name="Kang K.H."/>
            <person name="Park Y.H."/>
        </authorList>
    </citation>
    <scope>NUCLEOTIDE SEQUENCE [LARGE SCALE GENOMIC DNA]</scope>
    <source>
        <strain evidence="8 9">HSL-3</strain>
    </source>
</reference>
<dbReference type="PROSITE" id="PS00588">
    <property type="entry name" value="FLAGELLA_BB_ROD"/>
    <property type="match status" value="1"/>
</dbReference>
<dbReference type="PANTHER" id="PTHR30435:SF12">
    <property type="entry name" value="FLAGELLAR BASAL BODY ROD PROTEIN FLGB"/>
    <property type="match status" value="1"/>
</dbReference>
<evidence type="ECO:0000259" key="7">
    <source>
        <dbReference type="Pfam" id="PF00460"/>
    </source>
</evidence>
<name>A0A4Z0H349_9BACI</name>
<accession>A0A4Z0H349</accession>
<sequence>MNLFGQTFSALENAMNYSTAKNRAISNNIANVDTPGYKAKDVVFKDVLRSEMSSIDTKRTNARHIDFKQHNGVSPFQTITKHNTTYNHNGNNVDIDKEMNELAQNQIQYQALTDRLSSKFRGIESVLKGGN</sequence>
<evidence type="ECO:0000256" key="1">
    <source>
        <dbReference type="ARBA" id="ARBA00004117"/>
    </source>
</evidence>
<dbReference type="EMBL" id="SRJC01000001">
    <property type="protein sequence ID" value="TGB04813.1"/>
    <property type="molecule type" value="Genomic_DNA"/>
</dbReference>
<dbReference type="Proteomes" id="UP000297982">
    <property type="component" value="Unassembled WGS sequence"/>
</dbReference>
<dbReference type="GO" id="GO:0030694">
    <property type="term" value="C:bacterial-type flagellum basal body, rod"/>
    <property type="evidence" value="ECO:0007669"/>
    <property type="project" value="InterPro"/>
</dbReference>
<dbReference type="InterPro" id="IPR001444">
    <property type="entry name" value="Flag_bb_rod_N"/>
</dbReference>
<keyword evidence="8" id="KW-0969">Cilium</keyword>